<feature type="compositionally biased region" description="Low complexity" evidence="5">
    <location>
        <begin position="246"/>
        <end position="255"/>
    </location>
</feature>
<keyword evidence="2 6" id="KW-0812">Transmembrane</keyword>
<evidence type="ECO:0000256" key="5">
    <source>
        <dbReference type="SAM" id="MobiDB-lite"/>
    </source>
</evidence>
<feature type="compositionally biased region" description="Basic and acidic residues" evidence="5">
    <location>
        <begin position="256"/>
        <end position="281"/>
    </location>
</feature>
<evidence type="ECO:0000313" key="7">
    <source>
        <dbReference type="EMBL" id="KAK7446984.1"/>
    </source>
</evidence>
<feature type="compositionally biased region" description="Low complexity" evidence="5">
    <location>
        <begin position="201"/>
        <end position="211"/>
    </location>
</feature>
<dbReference type="EMBL" id="JBANRG010000042">
    <property type="protein sequence ID" value="KAK7446984.1"/>
    <property type="molecule type" value="Genomic_DNA"/>
</dbReference>
<evidence type="ECO:0000256" key="2">
    <source>
        <dbReference type="ARBA" id="ARBA00022692"/>
    </source>
</evidence>
<comment type="subcellular location">
    <subcellularLocation>
        <location evidence="1">Membrane</location>
        <topology evidence="1">Single-pass membrane protein</topology>
    </subcellularLocation>
</comment>
<comment type="caution">
    <text evidence="7">The sequence shown here is derived from an EMBL/GenBank/DDBJ whole genome shotgun (WGS) entry which is preliminary data.</text>
</comment>
<keyword evidence="8" id="KW-1185">Reference proteome</keyword>
<sequence>MPNNSIYGGPWIGPPSSVFYPAVQTAAIQVLMNAISLEDQDDGLSGDVGSSMISIAPSSSTSPNNPPPSSSADNSAKSGSHTKAIIGGTIGAAILITFALGSAIYFFICKRKQAPLITPFLSRNPLPNFGLPPNCKAPSKGVDHAETAGQLVSETTGPADEIDTPELIQVLYRRLHIAKHPGGLILTEFRHEVRVERDNGNQQEQEQAPEPAALPNPNPEPNAPQNENRDENENPNVDPNLPPDPNANQNANQDANENRDRVRDRERDHNTTYERNLKLGG</sequence>
<feature type="region of interest" description="Disordered" evidence="5">
    <location>
        <begin position="55"/>
        <end position="78"/>
    </location>
</feature>
<keyword evidence="4 6" id="KW-0472">Membrane</keyword>
<evidence type="ECO:0000256" key="3">
    <source>
        <dbReference type="ARBA" id="ARBA00022989"/>
    </source>
</evidence>
<evidence type="ECO:0000313" key="8">
    <source>
        <dbReference type="Proteomes" id="UP001498398"/>
    </source>
</evidence>
<reference evidence="7 8" key="1">
    <citation type="submission" date="2024-01" db="EMBL/GenBank/DDBJ databases">
        <title>A draft genome for the cacao thread blight pathogen Marasmiellus scandens.</title>
        <authorList>
            <person name="Baruah I.K."/>
            <person name="Leung J."/>
            <person name="Bukari Y."/>
            <person name="Amoako-Attah I."/>
            <person name="Meinhardt L.W."/>
            <person name="Bailey B.A."/>
            <person name="Cohen S.P."/>
        </authorList>
    </citation>
    <scope>NUCLEOTIDE SEQUENCE [LARGE SCALE GENOMIC DNA]</scope>
    <source>
        <strain evidence="7 8">GH-19</strain>
    </source>
</reference>
<dbReference type="Proteomes" id="UP001498398">
    <property type="component" value="Unassembled WGS sequence"/>
</dbReference>
<dbReference type="PANTHER" id="PTHR15549">
    <property type="entry name" value="PAIRED IMMUNOGLOBULIN-LIKE TYPE 2 RECEPTOR"/>
    <property type="match status" value="1"/>
</dbReference>
<feature type="transmembrane region" description="Helical" evidence="6">
    <location>
        <begin position="84"/>
        <end position="108"/>
    </location>
</feature>
<evidence type="ECO:0000256" key="4">
    <source>
        <dbReference type="ARBA" id="ARBA00023136"/>
    </source>
</evidence>
<keyword evidence="3 6" id="KW-1133">Transmembrane helix</keyword>
<protein>
    <submittedName>
        <fullName evidence="7">Uncharacterized protein</fullName>
    </submittedName>
</protein>
<feature type="region of interest" description="Disordered" evidence="5">
    <location>
        <begin position="197"/>
        <end position="281"/>
    </location>
</feature>
<evidence type="ECO:0000256" key="6">
    <source>
        <dbReference type="SAM" id="Phobius"/>
    </source>
</evidence>
<accession>A0ABR1J0Q3</accession>
<evidence type="ECO:0000256" key="1">
    <source>
        <dbReference type="ARBA" id="ARBA00004167"/>
    </source>
</evidence>
<feature type="compositionally biased region" description="Pro residues" evidence="5">
    <location>
        <begin position="212"/>
        <end position="222"/>
    </location>
</feature>
<gene>
    <name evidence="7" type="ORF">VKT23_014196</name>
</gene>
<proteinExistence type="predicted"/>
<organism evidence="7 8">
    <name type="scientific">Marasmiellus scandens</name>
    <dbReference type="NCBI Taxonomy" id="2682957"/>
    <lineage>
        <taxon>Eukaryota</taxon>
        <taxon>Fungi</taxon>
        <taxon>Dikarya</taxon>
        <taxon>Basidiomycota</taxon>
        <taxon>Agaricomycotina</taxon>
        <taxon>Agaricomycetes</taxon>
        <taxon>Agaricomycetidae</taxon>
        <taxon>Agaricales</taxon>
        <taxon>Marasmiineae</taxon>
        <taxon>Omphalotaceae</taxon>
        <taxon>Marasmiellus</taxon>
    </lineage>
</organism>
<dbReference type="InterPro" id="IPR051694">
    <property type="entry name" value="Immunoregulatory_rcpt-like"/>
</dbReference>
<name>A0ABR1J0Q3_9AGAR</name>